<reference evidence="2 3" key="1">
    <citation type="journal article" date="2015" name="Genome Announc.">
        <title>Expanding the biotechnology potential of lactobacilli through comparative genomics of 213 strains and associated genera.</title>
        <authorList>
            <person name="Sun Z."/>
            <person name="Harris H.M."/>
            <person name="McCann A."/>
            <person name="Guo C."/>
            <person name="Argimon S."/>
            <person name="Zhang W."/>
            <person name="Yang X."/>
            <person name="Jeffery I.B."/>
            <person name="Cooney J.C."/>
            <person name="Kagawa T.F."/>
            <person name="Liu W."/>
            <person name="Song Y."/>
            <person name="Salvetti E."/>
            <person name="Wrobel A."/>
            <person name="Rasinkangas P."/>
            <person name="Parkhill J."/>
            <person name="Rea M.C."/>
            <person name="O'Sullivan O."/>
            <person name="Ritari J."/>
            <person name="Douillard F.P."/>
            <person name="Paul Ross R."/>
            <person name="Yang R."/>
            <person name="Briner A.E."/>
            <person name="Felis G.E."/>
            <person name="de Vos W.M."/>
            <person name="Barrangou R."/>
            <person name="Klaenhammer T.R."/>
            <person name="Caufield P.W."/>
            <person name="Cui Y."/>
            <person name="Zhang H."/>
            <person name="O'Toole P.W."/>
        </authorList>
    </citation>
    <scope>NUCLEOTIDE SEQUENCE [LARGE SCALE GENOMIC DNA]</scope>
    <source>
        <strain evidence="2 3">DSM 13343</strain>
    </source>
</reference>
<evidence type="ECO:0000313" key="3">
    <source>
        <dbReference type="Proteomes" id="UP000051790"/>
    </source>
</evidence>
<dbReference type="Proteomes" id="UP000051790">
    <property type="component" value="Unassembled WGS sequence"/>
</dbReference>
<evidence type="ECO:0000313" key="2">
    <source>
        <dbReference type="EMBL" id="KRL45137.1"/>
    </source>
</evidence>
<organism evidence="2 3">
    <name type="scientific">Lacticaseibacillus manihotivorans DSM 13343 = JCM 12514</name>
    <dbReference type="NCBI Taxonomy" id="1423769"/>
    <lineage>
        <taxon>Bacteria</taxon>
        <taxon>Bacillati</taxon>
        <taxon>Bacillota</taxon>
        <taxon>Bacilli</taxon>
        <taxon>Lactobacillales</taxon>
        <taxon>Lactobacillaceae</taxon>
        <taxon>Lacticaseibacillus</taxon>
    </lineage>
</organism>
<gene>
    <name evidence="2" type="ORF">FD01_GL000929</name>
</gene>
<accession>A0A0R1QKY5</accession>
<dbReference type="EMBL" id="AZEU01000134">
    <property type="protein sequence ID" value="KRL45137.1"/>
    <property type="molecule type" value="Genomic_DNA"/>
</dbReference>
<comment type="caution">
    <text evidence="2">The sequence shown here is derived from an EMBL/GenBank/DDBJ whole genome shotgun (WGS) entry which is preliminary data.</text>
</comment>
<keyword evidence="3" id="KW-1185">Reference proteome</keyword>
<name>A0A0R1QKY5_9LACO</name>
<feature type="transmembrane region" description="Helical" evidence="1">
    <location>
        <begin position="27"/>
        <end position="45"/>
    </location>
</feature>
<dbReference type="PATRIC" id="fig|1423769.4.peg.1002"/>
<keyword evidence="1" id="KW-0812">Transmembrane</keyword>
<proteinExistence type="predicted"/>
<keyword evidence="1" id="KW-0472">Membrane</keyword>
<dbReference type="AlphaFoldDB" id="A0A0R1QKY5"/>
<keyword evidence="1" id="KW-1133">Transmembrane helix</keyword>
<evidence type="ECO:0000256" key="1">
    <source>
        <dbReference type="SAM" id="Phobius"/>
    </source>
</evidence>
<protein>
    <submittedName>
        <fullName evidence="2">Uncharacterized protein</fullName>
    </submittedName>
</protein>
<feature type="transmembrane region" description="Helical" evidence="1">
    <location>
        <begin position="66"/>
        <end position="83"/>
    </location>
</feature>
<sequence>MAFSSYLLILPDAAIHTGFYSRRPGNLVFGGKALIILFIILLAWMQWRLVVVQQHREKSLRNEWQTLGFVGVLILIFLTLQLLPA</sequence>